<protein>
    <submittedName>
        <fullName evidence="2">Uncharacterized protein</fullName>
    </submittedName>
</protein>
<feature type="transmembrane region" description="Helical" evidence="1">
    <location>
        <begin position="173"/>
        <end position="195"/>
    </location>
</feature>
<dbReference type="EMBL" id="ML178839">
    <property type="protein sequence ID" value="TFK98575.1"/>
    <property type="molecule type" value="Genomic_DNA"/>
</dbReference>
<dbReference type="OrthoDB" id="2646225at2759"/>
<feature type="transmembrane region" description="Helical" evidence="1">
    <location>
        <begin position="99"/>
        <end position="118"/>
    </location>
</feature>
<dbReference type="STRING" id="1884261.A0A5C3Q937"/>
<accession>A0A5C3Q937</accession>
<feature type="transmembrane region" description="Helical" evidence="1">
    <location>
        <begin position="556"/>
        <end position="576"/>
    </location>
</feature>
<proteinExistence type="predicted"/>
<gene>
    <name evidence="2" type="ORF">BDV98DRAFT_572907</name>
</gene>
<name>A0A5C3Q937_9AGAR</name>
<evidence type="ECO:0000313" key="2">
    <source>
        <dbReference type="EMBL" id="TFK98575.1"/>
    </source>
</evidence>
<reference evidence="2 3" key="1">
    <citation type="journal article" date="2019" name="Nat. Ecol. Evol.">
        <title>Megaphylogeny resolves global patterns of mushroom evolution.</title>
        <authorList>
            <person name="Varga T."/>
            <person name="Krizsan K."/>
            <person name="Foldi C."/>
            <person name="Dima B."/>
            <person name="Sanchez-Garcia M."/>
            <person name="Sanchez-Ramirez S."/>
            <person name="Szollosi G.J."/>
            <person name="Szarkandi J.G."/>
            <person name="Papp V."/>
            <person name="Albert L."/>
            <person name="Andreopoulos W."/>
            <person name="Angelini C."/>
            <person name="Antonin V."/>
            <person name="Barry K.W."/>
            <person name="Bougher N.L."/>
            <person name="Buchanan P."/>
            <person name="Buyck B."/>
            <person name="Bense V."/>
            <person name="Catcheside P."/>
            <person name="Chovatia M."/>
            <person name="Cooper J."/>
            <person name="Damon W."/>
            <person name="Desjardin D."/>
            <person name="Finy P."/>
            <person name="Geml J."/>
            <person name="Haridas S."/>
            <person name="Hughes K."/>
            <person name="Justo A."/>
            <person name="Karasinski D."/>
            <person name="Kautmanova I."/>
            <person name="Kiss B."/>
            <person name="Kocsube S."/>
            <person name="Kotiranta H."/>
            <person name="LaButti K.M."/>
            <person name="Lechner B.E."/>
            <person name="Liimatainen K."/>
            <person name="Lipzen A."/>
            <person name="Lukacs Z."/>
            <person name="Mihaltcheva S."/>
            <person name="Morgado L.N."/>
            <person name="Niskanen T."/>
            <person name="Noordeloos M.E."/>
            <person name="Ohm R.A."/>
            <person name="Ortiz-Santana B."/>
            <person name="Ovrebo C."/>
            <person name="Racz N."/>
            <person name="Riley R."/>
            <person name="Savchenko A."/>
            <person name="Shiryaev A."/>
            <person name="Soop K."/>
            <person name="Spirin V."/>
            <person name="Szebenyi C."/>
            <person name="Tomsovsky M."/>
            <person name="Tulloss R.E."/>
            <person name="Uehling J."/>
            <person name="Grigoriev I.V."/>
            <person name="Vagvolgyi C."/>
            <person name="Papp T."/>
            <person name="Martin F.M."/>
            <person name="Miettinen O."/>
            <person name="Hibbett D.S."/>
            <person name="Nagy L.G."/>
        </authorList>
    </citation>
    <scope>NUCLEOTIDE SEQUENCE [LARGE SCALE GENOMIC DNA]</scope>
    <source>
        <strain evidence="2 3">CBS 309.79</strain>
    </source>
</reference>
<evidence type="ECO:0000256" key="1">
    <source>
        <dbReference type="SAM" id="Phobius"/>
    </source>
</evidence>
<dbReference type="Proteomes" id="UP000305067">
    <property type="component" value="Unassembled WGS sequence"/>
</dbReference>
<evidence type="ECO:0000313" key="3">
    <source>
        <dbReference type="Proteomes" id="UP000305067"/>
    </source>
</evidence>
<keyword evidence="1" id="KW-1133">Transmembrane helix</keyword>
<feature type="transmembrane region" description="Helical" evidence="1">
    <location>
        <begin position="58"/>
        <end position="79"/>
    </location>
</feature>
<keyword evidence="1" id="KW-0812">Transmembrane</keyword>
<organism evidence="2 3">
    <name type="scientific">Pterulicium gracile</name>
    <dbReference type="NCBI Taxonomy" id="1884261"/>
    <lineage>
        <taxon>Eukaryota</taxon>
        <taxon>Fungi</taxon>
        <taxon>Dikarya</taxon>
        <taxon>Basidiomycota</taxon>
        <taxon>Agaricomycotina</taxon>
        <taxon>Agaricomycetes</taxon>
        <taxon>Agaricomycetidae</taxon>
        <taxon>Agaricales</taxon>
        <taxon>Pleurotineae</taxon>
        <taxon>Pterulaceae</taxon>
        <taxon>Pterulicium</taxon>
    </lineage>
</organism>
<sequence>MAAHYAAISGKEDGQNTTFMPDLLPYSSYRPQASEEGSTPPFLPRPSRHRRQFELLELLKNVCLPMVAIAYFSFCYTVHNRIVPVSAARPSSLGELDQTTIKSATTAISIIVIGLGLFPIKSLIQDLRNEEFFRVLSSRPNGVPLSTVNIISTAAAGNTDAVRAITARRSSSYFIIAFAAGLLTIVVTTLAPSALSVANVLVDGDVLALTVGAIPANSVLNVSDFEQIIFDVGQKTVEDNAPLAGNVAWAEWSLGARYKYLNPGFNSSDEEMYIVPTPRGLPQNAYARWISDVLHLKPECTWANTNVSQGINLGTNFTDAISMQYTIELDGGLSVQLSPADISVFKVALTVLKPTNLINTTTLDAAPAGTTVFAVYQQISPTLSAIDAAVRFNLDGLPAFDVIATDKTIRIAFLFCHPHATIGPGIIRSEAGKLFMEPTPPRLRRHGNLHVAQSNFLLSFAMKSIDKAGPAQVGRYIASSDMVASIVFGTENVDRALNLTLTRDFHTWTPRPMDDITRSYASLLQSATKEYMGGMLGTQNVPARIATPTLIFTSSLPLTIVAFVVFSLLCVLLAVAQFRKGKGDSFTFYSVAAALEGSAIPGQFSRAKKEGIQLDQVGVGLRRGNSVHRKEEDYWQAEAAKLGARPLLLERDPVGGMRLHLG</sequence>
<keyword evidence="1" id="KW-0472">Membrane</keyword>
<keyword evidence="3" id="KW-1185">Reference proteome</keyword>
<dbReference type="AlphaFoldDB" id="A0A5C3Q937"/>